<dbReference type="Pfam" id="PF00425">
    <property type="entry name" value="Chorismate_bind"/>
    <property type="match status" value="1"/>
</dbReference>
<dbReference type="Gene3D" id="3.60.120.10">
    <property type="entry name" value="Anthranilate synthase"/>
    <property type="match status" value="1"/>
</dbReference>
<dbReference type="PANTHER" id="PTHR11236">
    <property type="entry name" value="AMINOBENZOATE/ANTHRANILATE SYNTHASE"/>
    <property type="match status" value="1"/>
</dbReference>
<feature type="domain" description="Chorismate-utilising enzyme C-terminal" evidence="3">
    <location>
        <begin position="194"/>
        <end position="448"/>
    </location>
</feature>
<dbReference type="EC" id="2.6.1.85" evidence="1"/>
<dbReference type="GO" id="GO:0000162">
    <property type="term" value="P:L-tryptophan biosynthetic process"/>
    <property type="evidence" value="ECO:0007669"/>
    <property type="project" value="TreeGrafter"/>
</dbReference>
<evidence type="ECO:0000313" key="6">
    <source>
        <dbReference type="Proteomes" id="UP000029999"/>
    </source>
</evidence>
<keyword evidence="2 5" id="KW-0808">Transferase</keyword>
<evidence type="ECO:0000259" key="3">
    <source>
        <dbReference type="Pfam" id="PF00425"/>
    </source>
</evidence>
<dbReference type="EMBL" id="JRQD01000001">
    <property type="protein sequence ID" value="KGM07640.1"/>
    <property type="molecule type" value="Genomic_DNA"/>
</dbReference>
<sequence>MTLLLPPLCTELPYPEDSAKLFTKLRSHHWPVILDSANTSGENGRYDILSADPFITLETWGEKTLISEKNGNRTSEQDPFELLESLLSPMHQSQTSLPFCGGAIGYFAYDLGRRIESLPALALDAEGIPEMAVGIYDWAVITDHKLKRCWLASFGLDPHTHTIWPDLVEILSSDTPSEPASFTVDGKLTSNLTEAAYKQAFDKIKHYITEGDCYQVNLAKRFEVEASGDAWLAYQRLRSQNAAPFSAFFNPGNVSVMSSSPERLLQVQQDHVETKPIKGTRPRDLTNPDRDKQLAADLQESLKDRAENLMIVDLLRNDLGKVCKPGSINVPKPFALESFATVHHLVSTITGKLAADKTSVSLLRACFPGGSITGAPKLRAMEIIEELEPNRRGVYCGSLGYIGFDGNMDTNITIRTLVYSDNRLRFWAGGGIVADSEVESEHQEVHDKAAAMFRLVDGLSKP</sequence>
<comment type="caution">
    <text evidence="5">The sequence shown here is derived from an EMBL/GenBank/DDBJ whole genome shotgun (WGS) entry which is preliminary data.</text>
</comment>
<evidence type="ECO:0000256" key="1">
    <source>
        <dbReference type="ARBA" id="ARBA00013139"/>
    </source>
</evidence>
<dbReference type="RefSeq" id="WP_036310854.1">
    <property type="nucleotide sequence ID" value="NZ_JRQD01000001.1"/>
</dbReference>
<dbReference type="InterPro" id="IPR005802">
    <property type="entry name" value="ADC_synth_comp_1"/>
</dbReference>
<dbReference type="SUPFAM" id="SSF56322">
    <property type="entry name" value="ADC synthase"/>
    <property type="match status" value="1"/>
</dbReference>
<dbReference type="InterPro" id="IPR005801">
    <property type="entry name" value="ADC_synthase"/>
</dbReference>
<accession>A0A0A0BIC9</accession>
<keyword evidence="5" id="KW-0032">Aminotransferase</keyword>
<dbReference type="InterPro" id="IPR006805">
    <property type="entry name" value="Anth_synth_I_N"/>
</dbReference>
<dbReference type="STRING" id="392484.LP43_0056"/>
<dbReference type="NCBIfam" id="TIGR00553">
    <property type="entry name" value="pabB"/>
    <property type="match status" value="1"/>
</dbReference>
<dbReference type="InterPro" id="IPR019999">
    <property type="entry name" value="Anth_synth_I-like"/>
</dbReference>
<dbReference type="GO" id="GO:0009396">
    <property type="term" value="P:folic acid-containing compound biosynthetic process"/>
    <property type="evidence" value="ECO:0007669"/>
    <property type="project" value="InterPro"/>
</dbReference>
<gene>
    <name evidence="5" type="ORF">LP43_0056</name>
</gene>
<dbReference type="AlphaFoldDB" id="A0A0A0BIC9"/>
<protein>
    <recommendedName>
        <fullName evidence="1">aminodeoxychorismate synthase</fullName>
        <ecNumber evidence="1">2.6.1.85</ecNumber>
    </recommendedName>
</protein>
<evidence type="ECO:0000256" key="2">
    <source>
        <dbReference type="ARBA" id="ARBA00022679"/>
    </source>
</evidence>
<dbReference type="Proteomes" id="UP000029999">
    <property type="component" value="Unassembled WGS sequence"/>
</dbReference>
<evidence type="ECO:0000259" key="4">
    <source>
        <dbReference type="Pfam" id="PF04715"/>
    </source>
</evidence>
<dbReference type="GO" id="GO:0046820">
    <property type="term" value="F:4-amino-4-deoxychorismate synthase activity"/>
    <property type="evidence" value="ECO:0007669"/>
    <property type="project" value="UniProtKB-EC"/>
</dbReference>
<dbReference type="PANTHER" id="PTHR11236:SF50">
    <property type="entry name" value="AMINODEOXYCHORISMATE SYNTHASE COMPONENT 1"/>
    <property type="match status" value="1"/>
</dbReference>
<name>A0A0A0BIC9_9GAMM</name>
<organism evidence="5 6">
    <name type="scientific">Methylophaga thiooxydans</name>
    <dbReference type="NCBI Taxonomy" id="392484"/>
    <lineage>
        <taxon>Bacteria</taxon>
        <taxon>Pseudomonadati</taxon>
        <taxon>Pseudomonadota</taxon>
        <taxon>Gammaproteobacteria</taxon>
        <taxon>Thiotrichales</taxon>
        <taxon>Piscirickettsiaceae</taxon>
        <taxon>Methylophaga</taxon>
    </lineage>
</organism>
<proteinExistence type="predicted"/>
<dbReference type="InterPro" id="IPR015890">
    <property type="entry name" value="Chorismate_C"/>
</dbReference>
<evidence type="ECO:0000313" key="5">
    <source>
        <dbReference type="EMBL" id="KGM07640.1"/>
    </source>
</evidence>
<reference evidence="5 6" key="1">
    <citation type="submission" date="2014-09" db="EMBL/GenBank/DDBJ databases">
        <authorList>
            <person name="Grob C."/>
            <person name="Taubert M."/>
            <person name="Howat A.M."/>
            <person name="Burns O.J."/>
            <person name="Dixon J.L."/>
            <person name="Chen Y."/>
            <person name="Murrell J.C."/>
        </authorList>
    </citation>
    <scope>NUCLEOTIDE SEQUENCE [LARGE SCALE GENOMIC DNA]</scope>
    <source>
        <strain evidence="5">L4</strain>
    </source>
</reference>
<dbReference type="PRINTS" id="PR00095">
    <property type="entry name" value="ANTSNTHASEI"/>
</dbReference>
<feature type="domain" description="Anthranilate synthase component I N-terminal" evidence="4">
    <location>
        <begin position="20"/>
        <end position="151"/>
    </location>
</feature>
<dbReference type="Pfam" id="PF04715">
    <property type="entry name" value="Anth_synt_I_N"/>
    <property type="match status" value="1"/>
</dbReference>